<dbReference type="Pfam" id="PF00857">
    <property type="entry name" value="Isochorismatase"/>
    <property type="match status" value="1"/>
</dbReference>
<reference evidence="3" key="1">
    <citation type="submission" date="2010-12" db="EMBL/GenBank/DDBJ databases">
        <title>The genome sequence of Filifactor alocis strain ATCC 35896.</title>
        <authorList>
            <consortium name="The Broad Institute Genome Sequencing Platform"/>
            <person name="Ward D."/>
            <person name="Earl A."/>
            <person name="Feldgarden M."/>
            <person name="Young S.K."/>
            <person name="Gargeya S."/>
            <person name="Zeng Q."/>
            <person name="Alvarado L."/>
            <person name="Berlin A."/>
            <person name="Bochicchio J."/>
            <person name="Chapman S.B."/>
            <person name="Chen Z."/>
            <person name="Freedman E."/>
            <person name="Gellesch M."/>
            <person name="Goldberg J."/>
            <person name="Griggs A."/>
            <person name="Gujja S."/>
            <person name="Heilman E."/>
            <person name="Heiman D."/>
            <person name="Howarth C."/>
            <person name="Mehta T."/>
            <person name="Neiman D."/>
            <person name="Pearson M."/>
            <person name="Roberts A."/>
            <person name="Saif S."/>
            <person name="Shea T."/>
            <person name="Shenoy N."/>
            <person name="Sisk P."/>
            <person name="Stolte C."/>
            <person name="Sykes S."/>
            <person name="White J."/>
            <person name="Yandava C."/>
            <person name="Izard J."/>
            <person name="Blanton J.M."/>
            <person name="Baranova O.V."/>
            <person name="Tanner A.C."/>
            <person name="Dewhirst F.E."/>
            <person name="Haas B."/>
            <person name="Nusbaum C."/>
            <person name="Birren B."/>
        </authorList>
    </citation>
    <scope>NUCLEOTIDE SEQUENCE [LARGE SCALE GENOMIC DNA]</scope>
    <source>
        <strain evidence="3">ATCC 35896 / D40 B5</strain>
    </source>
</reference>
<dbReference type="PANTHER" id="PTHR14119:SF3">
    <property type="entry name" value="ISOCHORISMATASE DOMAIN-CONTAINING PROTEIN 2"/>
    <property type="match status" value="1"/>
</dbReference>
<organism evidence="2 3">
    <name type="scientific">Filifactor alocis (strain ATCC 35896 / CCUG 47790 / D40 B5)</name>
    <name type="common">Fusobacterium alocis</name>
    <dbReference type="NCBI Taxonomy" id="546269"/>
    <lineage>
        <taxon>Bacteria</taxon>
        <taxon>Bacillati</taxon>
        <taxon>Bacillota</taxon>
        <taxon>Clostridia</taxon>
        <taxon>Peptostreptococcales</taxon>
        <taxon>Filifactoraceae</taxon>
        <taxon>Filifactor</taxon>
    </lineage>
</organism>
<dbReference type="EC" id="3.-.-.-" evidence="2"/>
<dbReference type="InterPro" id="IPR000868">
    <property type="entry name" value="Isochorismatase-like_dom"/>
</dbReference>
<keyword evidence="3" id="KW-1185">Reference proteome</keyword>
<dbReference type="KEGG" id="faa:HMPREF0389_00067"/>
<dbReference type="InterPro" id="IPR050993">
    <property type="entry name" value="Isochorismatase_domain"/>
</dbReference>
<keyword evidence="2" id="KW-0378">Hydrolase</keyword>
<proteinExistence type="predicted"/>
<dbReference type="RefSeq" id="WP_014262224.1">
    <property type="nucleotide sequence ID" value="NC_016630.1"/>
</dbReference>
<dbReference type="OrthoDB" id="9789777at2"/>
<dbReference type="AlphaFoldDB" id="D6GR63"/>
<dbReference type="Proteomes" id="UP000007468">
    <property type="component" value="Chromosome"/>
</dbReference>
<dbReference type="SUPFAM" id="SSF52499">
    <property type="entry name" value="Isochorismatase-like hydrolases"/>
    <property type="match status" value="1"/>
</dbReference>
<dbReference type="EMBL" id="CP002390">
    <property type="protein sequence ID" value="EFE28154.1"/>
    <property type="molecule type" value="Genomic_DNA"/>
</dbReference>
<dbReference type="eggNOG" id="COG1335">
    <property type="taxonomic scope" value="Bacteria"/>
</dbReference>
<accession>D6GR63</accession>
<dbReference type="Gene3D" id="3.40.50.850">
    <property type="entry name" value="Isochorismatase-like"/>
    <property type="match status" value="1"/>
</dbReference>
<evidence type="ECO:0000313" key="3">
    <source>
        <dbReference type="Proteomes" id="UP000007468"/>
    </source>
</evidence>
<name>D6GR63_FILAD</name>
<dbReference type="PATRIC" id="fig|546269.5.peg.596"/>
<evidence type="ECO:0000313" key="2">
    <source>
        <dbReference type="EMBL" id="EFE28154.1"/>
    </source>
</evidence>
<feature type="domain" description="Isochorismatase-like" evidence="1">
    <location>
        <begin position="10"/>
        <end position="155"/>
    </location>
</feature>
<dbReference type="PANTHER" id="PTHR14119">
    <property type="entry name" value="HYDROLASE"/>
    <property type="match status" value="1"/>
</dbReference>
<gene>
    <name evidence="2" type="ordered locus">HMPREF0389_00067</name>
</gene>
<dbReference type="STRING" id="546269.HMPREF0389_00067"/>
<dbReference type="GO" id="GO:0016787">
    <property type="term" value="F:hydrolase activity"/>
    <property type="evidence" value="ECO:0007669"/>
    <property type="project" value="UniProtKB-KW"/>
</dbReference>
<dbReference type="InterPro" id="IPR036380">
    <property type="entry name" value="Isochorismatase-like_sf"/>
</dbReference>
<protein>
    <submittedName>
        <fullName evidence="2">Isochorismatase family protein</fullName>
        <ecNumber evidence="2">3.-.-.-</ecNumber>
    </submittedName>
</protein>
<sequence>MKNRIQDAIFLGIDFQERLMQAVYESEKIIKNEMILRELAKYYDVPIMFTEQYPKGLGSTVEVLRQYQTEENTFSKVVFSAYSDIQERVEELHRRTIILSGSETHICVYQTVKDLLKHGYSVMIVSDAVSSRTLENKEIALQQMEKLGATIVSTEMLVFEFLETATSPYFKHFSKLIK</sequence>
<evidence type="ECO:0000259" key="1">
    <source>
        <dbReference type="Pfam" id="PF00857"/>
    </source>
</evidence>